<keyword evidence="7 12" id="KW-1133">Transmembrane helix</keyword>
<gene>
    <name evidence="14" type="ORF">J2W49_004293</name>
</gene>
<feature type="transmembrane region" description="Helical" evidence="12">
    <location>
        <begin position="214"/>
        <end position="234"/>
    </location>
</feature>
<dbReference type="PANTHER" id="PTHR43221:SF2">
    <property type="entry name" value="PROTEASE HTPX HOMOLOG"/>
    <property type="match status" value="1"/>
</dbReference>
<organism evidence="14 15">
    <name type="scientific">Hydrogenophaga palleronii</name>
    <dbReference type="NCBI Taxonomy" id="65655"/>
    <lineage>
        <taxon>Bacteria</taxon>
        <taxon>Pseudomonadati</taxon>
        <taxon>Pseudomonadota</taxon>
        <taxon>Betaproteobacteria</taxon>
        <taxon>Burkholderiales</taxon>
        <taxon>Comamonadaceae</taxon>
        <taxon>Hydrogenophaga</taxon>
    </lineage>
</organism>
<evidence type="ECO:0000256" key="10">
    <source>
        <dbReference type="RuleBase" id="RU003983"/>
    </source>
</evidence>
<accession>A0ABU1WTF1</accession>
<keyword evidence="3 12" id="KW-0812">Transmembrane</keyword>
<feature type="transmembrane region" description="Helical" evidence="12">
    <location>
        <begin position="58"/>
        <end position="76"/>
    </location>
</feature>
<dbReference type="EMBL" id="JAVDWU010000011">
    <property type="protein sequence ID" value="MDR7152317.1"/>
    <property type="molecule type" value="Genomic_DNA"/>
</dbReference>
<evidence type="ECO:0000256" key="1">
    <source>
        <dbReference type="ARBA" id="ARBA00022475"/>
    </source>
</evidence>
<evidence type="ECO:0000256" key="2">
    <source>
        <dbReference type="ARBA" id="ARBA00022670"/>
    </source>
</evidence>
<keyword evidence="4" id="KW-0479">Metal-binding</keyword>
<dbReference type="InterPro" id="IPR001915">
    <property type="entry name" value="Peptidase_M48"/>
</dbReference>
<reference evidence="14 15" key="1">
    <citation type="submission" date="2023-07" db="EMBL/GenBank/DDBJ databases">
        <title>Sorghum-associated microbial communities from plants grown in Nebraska, USA.</title>
        <authorList>
            <person name="Schachtman D."/>
        </authorList>
    </citation>
    <scope>NUCLEOTIDE SEQUENCE [LARGE SCALE GENOMIC DNA]</scope>
    <source>
        <strain evidence="14 15">4249</strain>
    </source>
</reference>
<evidence type="ECO:0000259" key="13">
    <source>
        <dbReference type="Pfam" id="PF01435"/>
    </source>
</evidence>
<keyword evidence="9 12" id="KW-0472">Membrane</keyword>
<keyword evidence="5 10" id="KW-0378">Hydrolase</keyword>
<dbReference type="RefSeq" id="WP_310320900.1">
    <property type="nucleotide sequence ID" value="NZ_JAVDWU010000011.1"/>
</dbReference>
<evidence type="ECO:0000256" key="7">
    <source>
        <dbReference type="ARBA" id="ARBA00022989"/>
    </source>
</evidence>
<evidence type="ECO:0000256" key="8">
    <source>
        <dbReference type="ARBA" id="ARBA00023049"/>
    </source>
</evidence>
<name>A0ABU1WTF1_9BURK</name>
<keyword evidence="2 10" id="KW-0645">Protease</keyword>
<comment type="cofactor">
    <cofactor evidence="10">
        <name>Zn(2+)</name>
        <dbReference type="ChEBI" id="CHEBI:29105"/>
    </cofactor>
    <text evidence="10">Binds 1 zinc ion per subunit.</text>
</comment>
<evidence type="ECO:0000256" key="6">
    <source>
        <dbReference type="ARBA" id="ARBA00022833"/>
    </source>
</evidence>
<dbReference type="PANTHER" id="PTHR43221">
    <property type="entry name" value="PROTEASE HTPX"/>
    <property type="match status" value="1"/>
</dbReference>
<evidence type="ECO:0000256" key="3">
    <source>
        <dbReference type="ARBA" id="ARBA00022692"/>
    </source>
</evidence>
<evidence type="ECO:0000256" key="12">
    <source>
        <dbReference type="SAM" id="Phobius"/>
    </source>
</evidence>
<dbReference type="Proteomes" id="UP001265700">
    <property type="component" value="Unassembled WGS sequence"/>
</dbReference>
<keyword evidence="6 10" id="KW-0862">Zinc</keyword>
<comment type="similarity">
    <text evidence="10">Belongs to the peptidase M48 family.</text>
</comment>
<sequence>MRFFEFQRDARGQTRKLVLAFAVTVALLVVAVNAALALAWGLTWGFWVPGEMHYPRHYFAVNTGVTLLFVLGGWWVETSRLAGNGGVRLAEQMGARLAQPSGDFDEKRFANIVDEMSISSGMKRPTAMVVPRDDGINAFATGWDENDAVVAVTRGALDNLNREELQGLVAHEFSHIGEGDTRLNMRLAGMVFGLEMLYRMGQTLFEPDTRDRRMAAALIGLAIMCAGWLGWVAGHALQAAVSRQREYLADARAVQWTRSRDGLGGVLRKVLSQQRAGVVSRPVGSVVQHMLLVANEAGSVAHWLDSHPTLDQRIRRIYGRSMGPLPLGRSEEPPVQTAPAPKERSTDAGDKSPDWTLI</sequence>
<dbReference type="GO" id="GO:0008233">
    <property type="term" value="F:peptidase activity"/>
    <property type="evidence" value="ECO:0007669"/>
    <property type="project" value="UniProtKB-KW"/>
</dbReference>
<evidence type="ECO:0000256" key="4">
    <source>
        <dbReference type="ARBA" id="ARBA00022723"/>
    </source>
</evidence>
<dbReference type="InterPro" id="IPR050083">
    <property type="entry name" value="HtpX_protease"/>
</dbReference>
<dbReference type="Gene3D" id="3.30.2010.10">
    <property type="entry name" value="Metalloproteases ('zincins'), catalytic domain"/>
    <property type="match status" value="1"/>
</dbReference>
<protein>
    <submittedName>
        <fullName evidence="14">Zn-dependent protease with chaperone function</fullName>
    </submittedName>
</protein>
<feature type="region of interest" description="Disordered" evidence="11">
    <location>
        <begin position="324"/>
        <end position="358"/>
    </location>
</feature>
<comment type="caution">
    <text evidence="14">The sequence shown here is derived from an EMBL/GenBank/DDBJ whole genome shotgun (WGS) entry which is preliminary data.</text>
</comment>
<dbReference type="GO" id="GO:0006508">
    <property type="term" value="P:proteolysis"/>
    <property type="evidence" value="ECO:0007669"/>
    <property type="project" value="UniProtKB-KW"/>
</dbReference>
<evidence type="ECO:0000256" key="5">
    <source>
        <dbReference type="ARBA" id="ARBA00022801"/>
    </source>
</evidence>
<keyword evidence="15" id="KW-1185">Reference proteome</keyword>
<dbReference type="Pfam" id="PF01435">
    <property type="entry name" value="Peptidase_M48"/>
    <property type="match status" value="1"/>
</dbReference>
<feature type="compositionally biased region" description="Basic and acidic residues" evidence="11">
    <location>
        <begin position="341"/>
        <end position="358"/>
    </location>
</feature>
<feature type="domain" description="Peptidase M48" evidence="13">
    <location>
        <begin position="107"/>
        <end position="319"/>
    </location>
</feature>
<evidence type="ECO:0000256" key="11">
    <source>
        <dbReference type="SAM" id="MobiDB-lite"/>
    </source>
</evidence>
<evidence type="ECO:0000313" key="14">
    <source>
        <dbReference type="EMBL" id="MDR7152317.1"/>
    </source>
</evidence>
<evidence type="ECO:0000313" key="15">
    <source>
        <dbReference type="Proteomes" id="UP001265700"/>
    </source>
</evidence>
<evidence type="ECO:0000256" key="9">
    <source>
        <dbReference type="ARBA" id="ARBA00023136"/>
    </source>
</evidence>
<proteinExistence type="inferred from homology"/>
<keyword evidence="1" id="KW-1003">Cell membrane</keyword>
<keyword evidence="8 10" id="KW-0482">Metalloprotease</keyword>